<name>A0AAD6STQ9_9AGAR</name>
<comment type="caution">
    <text evidence="1">The sequence shown here is derived from an EMBL/GenBank/DDBJ whole genome shotgun (WGS) entry which is preliminary data.</text>
</comment>
<sequence length="261" mass="28369">MSKSMDSVRSPFSDQFLESSLRLSGLEIDMAKAVISVEERLCGSAKRRFAVHMNKRKSGDKAGAFFSSSGPYSPPPDVTNPFEIAPALRDVTLEDVSGFHEAFFSLSGNSRASNSPQTTPKLEQASLDFTTDPLLPMPSSVSPIFAAFTIYMVDTGPAPFLSLISRCPTLRLKTLRVLWCNPRHIAEMLTACPTVHTLSVQIMSNDKSEELLRSLTVNAITHIYIGPNVESIAFGVDGAAVREVHVAAFALWTLNAAMEGD</sequence>
<dbReference type="EMBL" id="JARJCM010000073">
    <property type="protein sequence ID" value="KAJ7032440.1"/>
    <property type="molecule type" value="Genomic_DNA"/>
</dbReference>
<evidence type="ECO:0000313" key="1">
    <source>
        <dbReference type="EMBL" id="KAJ7032440.1"/>
    </source>
</evidence>
<dbReference type="AlphaFoldDB" id="A0AAD6STQ9"/>
<gene>
    <name evidence="1" type="ORF">C8F04DRAFT_1261978</name>
</gene>
<reference evidence="1" key="1">
    <citation type="submission" date="2023-03" db="EMBL/GenBank/DDBJ databases">
        <title>Massive genome expansion in bonnet fungi (Mycena s.s.) driven by repeated elements and novel gene families across ecological guilds.</title>
        <authorList>
            <consortium name="Lawrence Berkeley National Laboratory"/>
            <person name="Harder C.B."/>
            <person name="Miyauchi S."/>
            <person name="Viragh M."/>
            <person name="Kuo A."/>
            <person name="Thoen E."/>
            <person name="Andreopoulos B."/>
            <person name="Lu D."/>
            <person name="Skrede I."/>
            <person name="Drula E."/>
            <person name="Henrissat B."/>
            <person name="Morin E."/>
            <person name="Kohler A."/>
            <person name="Barry K."/>
            <person name="LaButti K."/>
            <person name="Morin E."/>
            <person name="Salamov A."/>
            <person name="Lipzen A."/>
            <person name="Mereny Z."/>
            <person name="Hegedus B."/>
            <person name="Baldrian P."/>
            <person name="Stursova M."/>
            <person name="Weitz H."/>
            <person name="Taylor A."/>
            <person name="Grigoriev I.V."/>
            <person name="Nagy L.G."/>
            <person name="Martin F."/>
            <person name="Kauserud H."/>
        </authorList>
    </citation>
    <scope>NUCLEOTIDE SEQUENCE</scope>
    <source>
        <strain evidence="1">CBHHK200</strain>
    </source>
</reference>
<protein>
    <submittedName>
        <fullName evidence="1">Uncharacterized protein</fullName>
    </submittedName>
</protein>
<accession>A0AAD6STQ9</accession>
<proteinExistence type="predicted"/>
<dbReference type="Proteomes" id="UP001218188">
    <property type="component" value="Unassembled WGS sequence"/>
</dbReference>
<keyword evidence="2" id="KW-1185">Reference proteome</keyword>
<evidence type="ECO:0000313" key="2">
    <source>
        <dbReference type="Proteomes" id="UP001218188"/>
    </source>
</evidence>
<organism evidence="1 2">
    <name type="scientific">Mycena alexandri</name>
    <dbReference type="NCBI Taxonomy" id="1745969"/>
    <lineage>
        <taxon>Eukaryota</taxon>
        <taxon>Fungi</taxon>
        <taxon>Dikarya</taxon>
        <taxon>Basidiomycota</taxon>
        <taxon>Agaricomycotina</taxon>
        <taxon>Agaricomycetes</taxon>
        <taxon>Agaricomycetidae</taxon>
        <taxon>Agaricales</taxon>
        <taxon>Marasmiineae</taxon>
        <taxon>Mycenaceae</taxon>
        <taxon>Mycena</taxon>
    </lineage>
</organism>